<evidence type="ECO:0000259" key="1">
    <source>
        <dbReference type="Pfam" id="PF04230"/>
    </source>
</evidence>
<dbReference type="InterPro" id="IPR007345">
    <property type="entry name" value="Polysacch_pyruvyl_Trfase"/>
</dbReference>
<protein>
    <recommendedName>
        <fullName evidence="1">Polysaccharide pyruvyl transferase domain-containing protein</fullName>
    </recommendedName>
</protein>
<comment type="caution">
    <text evidence="2">The sequence shown here is derived from an EMBL/GenBank/DDBJ whole genome shotgun (WGS) entry which is preliminary data.</text>
</comment>
<sequence length="403" mass="43748">MKKVLLTGTASAHNKGDATMQLVVSTELEAALGDDIRVAIASPSPSFDVAAYPDRLVVASVRRSRLFPVSLAAAGLWGVLNRAFGIRADALLFTDELRWTESADLVVDLSGDMLTEDYGFLVGFSHFIPLIMARWLRTPYVICAQSIGPFSRLKPIAKWILRRAADITIREDVTRERVAGLGLRMETTADVSFLLQPDTAGAAEVLEAAGVPTDKRLIGLSVSPILKQRYESAHPGASFAHAIAESVNTALHGEDVHIVLIPHVTGPATRHDDRIVAREVAAMLTLDHTNLEGEIAPPVLKGVIARCHVVLGARMHANMGALSQGVPVVALSYSHKTQGIMDSFGQGDLVVDGRRPLREELSADIVRIMDERDVRAAAIRSHHDEVVAESRRNITRILDRLDA</sequence>
<reference evidence="3" key="1">
    <citation type="journal article" date="2019" name="Int. J. Syst. Evol. Microbiol.">
        <title>The Global Catalogue of Microorganisms (GCM) 10K type strain sequencing project: providing services to taxonomists for standard genome sequencing and annotation.</title>
        <authorList>
            <consortium name="The Broad Institute Genomics Platform"/>
            <consortium name="The Broad Institute Genome Sequencing Center for Infectious Disease"/>
            <person name="Wu L."/>
            <person name="Ma J."/>
        </authorList>
    </citation>
    <scope>NUCLEOTIDE SEQUENCE [LARGE SCALE GENOMIC DNA]</scope>
    <source>
        <strain evidence="3">JCM 16544</strain>
    </source>
</reference>
<dbReference type="EMBL" id="BAAAYU010000004">
    <property type="protein sequence ID" value="GAA3631871.1"/>
    <property type="molecule type" value="Genomic_DNA"/>
</dbReference>
<dbReference type="PANTHER" id="PTHR36836:SF1">
    <property type="entry name" value="COLANIC ACID BIOSYNTHESIS PROTEIN WCAK"/>
    <property type="match status" value="1"/>
</dbReference>
<dbReference type="SUPFAM" id="SSF53756">
    <property type="entry name" value="UDP-Glycosyltransferase/glycogen phosphorylase"/>
    <property type="match status" value="1"/>
</dbReference>
<dbReference type="Pfam" id="PF04230">
    <property type="entry name" value="PS_pyruv_trans"/>
    <property type="match status" value="1"/>
</dbReference>
<evidence type="ECO:0000313" key="3">
    <source>
        <dbReference type="Proteomes" id="UP001501697"/>
    </source>
</evidence>
<organism evidence="2 3">
    <name type="scientific">Microbacterium awajiense</name>
    <dbReference type="NCBI Taxonomy" id="415214"/>
    <lineage>
        <taxon>Bacteria</taxon>
        <taxon>Bacillati</taxon>
        <taxon>Actinomycetota</taxon>
        <taxon>Actinomycetes</taxon>
        <taxon>Micrococcales</taxon>
        <taxon>Microbacteriaceae</taxon>
        <taxon>Microbacterium</taxon>
    </lineage>
</organism>
<dbReference type="Proteomes" id="UP001501697">
    <property type="component" value="Unassembled WGS sequence"/>
</dbReference>
<evidence type="ECO:0000313" key="2">
    <source>
        <dbReference type="EMBL" id="GAA3631871.1"/>
    </source>
</evidence>
<proteinExistence type="predicted"/>
<feature type="domain" description="Polysaccharide pyruvyl transferase" evidence="1">
    <location>
        <begin position="72"/>
        <end position="335"/>
    </location>
</feature>
<dbReference type="PANTHER" id="PTHR36836">
    <property type="entry name" value="COLANIC ACID BIOSYNTHESIS PROTEIN WCAK"/>
    <property type="match status" value="1"/>
</dbReference>
<gene>
    <name evidence="2" type="ORF">GCM10022200_13530</name>
</gene>
<keyword evidence="3" id="KW-1185">Reference proteome</keyword>
<dbReference type="RefSeq" id="WP_344737222.1">
    <property type="nucleotide sequence ID" value="NZ_BAAAYU010000004.1"/>
</dbReference>
<name>A0ABP7AGK1_9MICO</name>
<accession>A0ABP7AGK1</accession>